<dbReference type="PROSITE" id="PS00786">
    <property type="entry name" value="5_NUCLEOTIDASE_2"/>
    <property type="match status" value="1"/>
</dbReference>
<gene>
    <name evidence="5" type="ORF">DP130_03455</name>
</gene>
<dbReference type="Pfam" id="PF01476">
    <property type="entry name" value="LysM"/>
    <property type="match status" value="1"/>
</dbReference>
<dbReference type="InterPro" id="IPR029052">
    <property type="entry name" value="Metallo-depent_PP-like"/>
</dbReference>
<keyword evidence="2" id="KW-0547">Nucleotide-binding</keyword>
<name>A0A4Q0VG65_CLOTA</name>
<evidence type="ECO:0000313" key="5">
    <source>
        <dbReference type="EMBL" id="RXI50045.1"/>
    </source>
</evidence>
<dbReference type="Gene3D" id="3.90.780.10">
    <property type="entry name" value="5'-Nucleotidase, C-terminal domain"/>
    <property type="match status" value="1"/>
</dbReference>
<dbReference type="SUPFAM" id="SSF56300">
    <property type="entry name" value="Metallo-dependent phosphatases"/>
    <property type="match status" value="1"/>
</dbReference>
<dbReference type="GO" id="GO:0000166">
    <property type="term" value="F:nucleotide binding"/>
    <property type="evidence" value="ECO:0007669"/>
    <property type="project" value="UniProtKB-KW"/>
</dbReference>
<dbReference type="InterPro" id="IPR006179">
    <property type="entry name" value="5_nucleotidase/apyrase"/>
</dbReference>
<organism evidence="5 6">
    <name type="scientific">Clostridium tetani</name>
    <dbReference type="NCBI Taxonomy" id="1513"/>
    <lineage>
        <taxon>Bacteria</taxon>
        <taxon>Bacillati</taxon>
        <taxon>Bacillota</taxon>
        <taxon>Clostridia</taxon>
        <taxon>Eubacteriales</taxon>
        <taxon>Clostridiaceae</taxon>
        <taxon>Clostridium</taxon>
    </lineage>
</organism>
<dbReference type="GO" id="GO:0009166">
    <property type="term" value="P:nucleotide catabolic process"/>
    <property type="evidence" value="ECO:0007669"/>
    <property type="project" value="InterPro"/>
</dbReference>
<feature type="signal peptide" evidence="2">
    <location>
        <begin position="1"/>
        <end position="31"/>
    </location>
</feature>
<dbReference type="GO" id="GO:0016788">
    <property type="term" value="F:hydrolase activity, acting on ester bonds"/>
    <property type="evidence" value="ECO:0007669"/>
    <property type="project" value="InterPro"/>
</dbReference>
<comment type="caution">
    <text evidence="5">The sequence shown here is derived from an EMBL/GenBank/DDBJ whole genome shotgun (WGS) entry which is preliminary data.</text>
</comment>
<dbReference type="Gene3D" id="3.10.350.10">
    <property type="entry name" value="LysM domain"/>
    <property type="match status" value="1"/>
</dbReference>
<dbReference type="RefSeq" id="WP_129029925.1">
    <property type="nucleotide sequence ID" value="NZ_QMAP01000002.1"/>
</dbReference>
<dbReference type="AlphaFoldDB" id="A0A4Q0VG65"/>
<evidence type="ECO:0000259" key="4">
    <source>
        <dbReference type="PROSITE" id="PS51782"/>
    </source>
</evidence>
<dbReference type="InterPro" id="IPR036907">
    <property type="entry name" value="5'-Nucleotdase_C_sf"/>
</dbReference>
<dbReference type="EMBL" id="QMAP01000002">
    <property type="protein sequence ID" value="RXI50045.1"/>
    <property type="molecule type" value="Genomic_DNA"/>
</dbReference>
<dbReference type="InterPro" id="IPR036779">
    <property type="entry name" value="LysM_dom_sf"/>
</dbReference>
<dbReference type="GO" id="GO:0046872">
    <property type="term" value="F:metal ion binding"/>
    <property type="evidence" value="ECO:0007669"/>
    <property type="project" value="InterPro"/>
</dbReference>
<proteinExistence type="inferred from homology"/>
<evidence type="ECO:0000256" key="3">
    <source>
        <dbReference type="SAM" id="MobiDB-lite"/>
    </source>
</evidence>
<dbReference type="Pfam" id="PF02872">
    <property type="entry name" value="5_nucleotid_C"/>
    <property type="match status" value="1"/>
</dbReference>
<feature type="chain" id="PRO_5021039132" evidence="2">
    <location>
        <begin position="32"/>
        <end position="690"/>
    </location>
</feature>
<feature type="region of interest" description="Disordered" evidence="3">
    <location>
        <begin position="588"/>
        <end position="635"/>
    </location>
</feature>
<keyword evidence="1 2" id="KW-0732">Signal</keyword>
<sequence>MFKKFKFKNWTSWLIALVMVLGLVTPFNVSAAEKTVDLQILATSDTHGKFVPYEYAINSESKSGSMTQIATAVKELKKANPNTILVDAGDTIQDNSASLFLDNEIHPMILAMNEIGYDTWTLGNHEFNYGVPTLEKVASQFKGTMLCGNVYKKDGERLGKPYNIVEKAGVKVGIIGMTTPNITRWDSENLKGYRVTDPVEETKKVISEIKDKVDVMIAVVHMSEGEEYGNKNSSAVSLANACPELVAIVAAHEHKAVDEATYNNVLLVENKNLAQTIAKIDIKLTKKDGKYIVSDKTKDVTSKIIWMMDGKTKKVNYESDKDLEQKLNSYHKVALDDANQIIGELKGGNLVPEDEVKGIPTSQIQETPMINLINEVQMYYTKANVSAAAAFRSNANMKQGKIKKSDASLIYKFDNTLYLLEVTGKQLKDYMEWSASYYNTYKPGDLTVSFNEDVRGYNYDMFSGVKYEIDISKEPGNRITNLRKMDNSLVKDTETLKLIVNNYRASSHLLNPNSGIFKDGNLPKLIEKDALDGTPIRDLIGRYIKEVKKGVITPQMNNNWKISGNNWDSAKRKEAVKLINEDKIKVPQSKDARTPNVASITEKDLENGKNNKAVKPVDKKPTTKPDSKDSKDKKVIKPADKKTVYTVKGGDCLYLIGQKYNVSYKKIAKANNIKNVNLIFVGQRLIIPAK</sequence>
<keyword evidence="2" id="KW-0378">Hydrolase</keyword>
<dbReference type="SMART" id="SM00257">
    <property type="entry name" value="LysM"/>
    <property type="match status" value="1"/>
</dbReference>
<comment type="similarity">
    <text evidence="2">Belongs to the 5'-nucleotidase family.</text>
</comment>
<dbReference type="SUPFAM" id="SSF54106">
    <property type="entry name" value="LysM domain"/>
    <property type="match status" value="1"/>
</dbReference>
<dbReference type="InterPro" id="IPR004843">
    <property type="entry name" value="Calcineurin-like_PHP"/>
</dbReference>
<dbReference type="InterPro" id="IPR006146">
    <property type="entry name" value="5'-Nucleotdase_CS"/>
</dbReference>
<dbReference type="PROSITE" id="PS51782">
    <property type="entry name" value="LYSM"/>
    <property type="match status" value="1"/>
</dbReference>
<dbReference type="CDD" id="cd00118">
    <property type="entry name" value="LysM"/>
    <property type="match status" value="1"/>
</dbReference>
<dbReference type="Proteomes" id="UP000290921">
    <property type="component" value="Unassembled WGS sequence"/>
</dbReference>
<evidence type="ECO:0000256" key="2">
    <source>
        <dbReference type="RuleBase" id="RU362119"/>
    </source>
</evidence>
<dbReference type="Pfam" id="PF00149">
    <property type="entry name" value="Metallophos"/>
    <property type="match status" value="1"/>
</dbReference>
<dbReference type="GO" id="GO:0030288">
    <property type="term" value="C:outer membrane-bounded periplasmic space"/>
    <property type="evidence" value="ECO:0007669"/>
    <property type="project" value="TreeGrafter"/>
</dbReference>
<reference evidence="5 6" key="1">
    <citation type="submission" date="2018-06" db="EMBL/GenBank/DDBJ databases">
        <title>Genome conservation of Clostridium tetani.</title>
        <authorList>
            <person name="Bruggemann H."/>
            <person name="Popoff M.R."/>
        </authorList>
    </citation>
    <scope>NUCLEOTIDE SEQUENCE [LARGE SCALE GENOMIC DNA]</scope>
    <source>
        <strain evidence="5 6">2017.061</strain>
    </source>
</reference>
<evidence type="ECO:0000256" key="1">
    <source>
        <dbReference type="ARBA" id="ARBA00022729"/>
    </source>
</evidence>
<accession>A0A4Q0VG65</accession>
<dbReference type="InterPro" id="IPR008334">
    <property type="entry name" value="5'-Nucleotdase_C"/>
</dbReference>
<protein>
    <submittedName>
        <fullName evidence="5">Bifunctional metallophosphatase/5'-nucleotidase</fullName>
    </submittedName>
</protein>
<feature type="compositionally biased region" description="Basic and acidic residues" evidence="3">
    <location>
        <begin position="601"/>
        <end position="635"/>
    </location>
</feature>
<evidence type="ECO:0000313" key="6">
    <source>
        <dbReference type="Proteomes" id="UP000290921"/>
    </source>
</evidence>
<dbReference type="PRINTS" id="PR01607">
    <property type="entry name" value="APYRASEFAMLY"/>
</dbReference>
<dbReference type="InterPro" id="IPR018392">
    <property type="entry name" value="LysM"/>
</dbReference>
<dbReference type="PROSITE" id="PS00785">
    <property type="entry name" value="5_NUCLEOTIDASE_1"/>
    <property type="match status" value="1"/>
</dbReference>
<dbReference type="Gene3D" id="3.60.21.10">
    <property type="match status" value="1"/>
</dbReference>
<dbReference type="SUPFAM" id="SSF55816">
    <property type="entry name" value="5'-nucleotidase (syn. UDP-sugar hydrolase), C-terminal domain"/>
    <property type="match status" value="1"/>
</dbReference>
<feature type="domain" description="LysM" evidence="4">
    <location>
        <begin position="643"/>
        <end position="687"/>
    </location>
</feature>
<dbReference type="PANTHER" id="PTHR11575">
    <property type="entry name" value="5'-NUCLEOTIDASE-RELATED"/>
    <property type="match status" value="1"/>
</dbReference>
<dbReference type="PANTHER" id="PTHR11575:SF6">
    <property type="entry name" value="2',3'-CYCLIC-NUCLEOTIDE 2'-PHOSPHODIESTERASE_3'-NUCLEOTIDASE"/>
    <property type="match status" value="1"/>
</dbReference>